<dbReference type="GO" id="GO:0004519">
    <property type="term" value="F:endonuclease activity"/>
    <property type="evidence" value="ECO:0007669"/>
    <property type="project" value="UniProtKB-KW"/>
</dbReference>
<accession>A0ABV0JXR7</accession>
<comment type="caution">
    <text evidence="8">The sequence shown here is derived from an EMBL/GenBank/DDBJ whole genome shotgun (WGS) entry which is preliminary data.</text>
</comment>
<proteinExistence type="predicted"/>
<gene>
    <name evidence="8" type="primary">uvsE</name>
    <name evidence="8" type="ORF">NDI37_23535</name>
</gene>
<protein>
    <submittedName>
        <fullName evidence="8">UV DNA damage repair endonuclease UvsE</fullName>
    </submittedName>
</protein>
<keyword evidence="1" id="KW-0540">Nuclease</keyword>
<feature type="compositionally biased region" description="Basic and acidic residues" evidence="7">
    <location>
        <begin position="322"/>
        <end position="333"/>
    </location>
</feature>
<dbReference type="SUPFAM" id="SSF51658">
    <property type="entry name" value="Xylose isomerase-like"/>
    <property type="match status" value="1"/>
</dbReference>
<dbReference type="NCBIfam" id="NF002640">
    <property type="entry name" value="PRK02308.1-4"/>
    <property type="match status" value="1"/>
</dbReference>
<keyword evidence="2 8" id="KW-0255">Endonuclease</keyword>
<dbReference type="PANTHER" id="PTHR31290:SF5">
    <property type="entry name" value="UV-DAMAGE ENDONUCLEASE"/>
    <property type="match status" value="1"/>
</dbReference>
<evidence type="ECO:0000256" key="7">
    <source>
        <dbReference type="SAM" id="MobiDB-lite"/>
    </source>
</evidence>
<reference evidence="8 9" key="1">
    <citation type="submission" date="2022-04" db="EMBL/GenBank/DDBJ databases">
        <title>Positive selection, recombination, and allopatry shape intraspecific diversity of widespread and dominant cyanobacteria.</title>
        <authorList>
            <person name="Wei J."/>
            <person name="Shu W."/>
            <person name="Hu C."/>
        </authorList>
    </citation>
    <scope>NUCLEOTIDE SEQUENCE [LARGE SCALE GENOMIC DNA]</scope>
    <source>
        <strain evidence="8 9">GB2-A5</strain>
    </source>
</reference>
<keyword evidence="5" id="KW-0378">Hydrolase</keyword>
<name>A0ABV0JXR7_9CYAN</name>
<evidence type="ECO:0000313" key="9">
    <source>
        <dbReference type="Proteomes" id="UP001442494"/>
    </source>
</evidence>
<feature type="region of interest" description="Disordered" evidence="7">
    <location>
        <begin position="314"/>
        <end position="380"/>
    </location>
</feature>
<keyword evidence="9" id="KW-1185">Reference proteome</keyword>
<keyword evidence="4" id="KW-0228">DNA excision</keyword>
<keyword evidence="3" id="KW-0227">DNA damage</keyword>
<dbReference type="Pfam" id="PF03851">
    <property type="entry name" value="UvdE"/>
    <property type="match status" value="1"/>
</dbReference>
<dbReference type="Gene3D" id="3.20.20.150">
    <property type="entry name" value="Divalent-metal-dependent TIM barrel enzymes"/>
    <property type="match status" value="1"/>
</dbReference>
<feature type="compositionally biased region" description="Basic and acidic residues" evidence="7">
    <location>
        <begin position="343"/>
        <end position="357"/>
    </location>
</feature>
<dbReference type="InterPro" id="IPR004601">
    <property type="entry name" value="UvdE"/>
</dbReference>
<evidence type="ECO:0000256" key="6">
    <source>
        <dbReference type="ARBA" id="ARBA00023204"/>
    </source>
</evidence>
<dbReference type="PANTHER" id="PTHR31290">
    <property type="entry name" value="UV-DAMAGE ENDONUCLEASE"/>
    <property type="match status" value="1"/>
</dbReference>
<evidence type="ECO:0000256" key="3">
    <source>
        <dbReference type="ARBA" id="ARBA00022763"/>
    </source>
</evidence>
<evidence type="ECO:0000256" key="4">
    <source>
        <dbReference type="ARBA" id="ARBA00022769"/>
    </source>
</evidence>
<dbReference type="EMBL" id="JAMPKK010000070">
    <property type="protein sequence ID" value="MEP0867427.1"/>
    <property type="molecule type" value="Genomic_DNA"/>
</dbReference>
<dbReference type="InterPro" id="IPR036237">
    <property type="entry name" value="Xyl_isomerase-like_sf"/>
</dbReference>
<keyword evidence="6" id="KW-0234">DNA repair</keyword>
<organism evidence="8 9">
    <name type="scientific">Funiculus sociatus GB2-A5</name>
    <dbReference type="NCBI Taxonomy" id="2933946"/>
    <lineage>
        <taxon>Bacteria</taxon>
        <taxon>Bacillati</taxon>
        <taxon>Cyanobacteriota</taxon>
        <taxon>Cyanophyceae</taxon>
        <taxon>Coleofasciculales</taxon>
        <taxon>Coleofasciculaceae</taxon>
        <taxon>Funiculus</taxon>
    </lineage>
</organism>
<evidence type="ECO:0000256" key="2">
    <source>
        <dbReference type="ARBA" id="ARBA00022759"/>
    </source>
</evidence>
<dbReference type="Proteomes" id="UP001442494">
    <property type="component" value="Unassembled WGS sequence"/>
</dbReference>
<sequence>MDLMQMSDSLPNNYAESTSTPPELGLVCITTSDKVRYRALTRKRLLQLPTAEQEQVLRQLYTDNLQRLNAAIDFCKENNIRLYRIPSGLFPFADTEQGETILDEFKEQIKATGDRVRLSGIRLVVHPDQFVVLSSDTPSVIENSIKILQMHARNMDLLGMPRSPWAMMEIHGGKGDRAERLINVIRDLPDEIRSRLALENDEYAYSAAEILAVCREAGVPMVFDAHHHIIHEKLDTYEDASIAEILAAARTTWAVPEWQLVHISNGREEFGDPHHSDFITVMPSSYRDAPWIEVEAKLKEDAIAKLREIWPPVFGTAPAPKPPEDKPIDETPHKTKQKKRSLKKVEQSEDQPQETKQKKQPAKKVAKNNSEVLSANLSGE</sequence>
<feature type="compositionally biased region" description="Polar residues" evidence="7">
    <location>
        <begin position="368"/>
        <end position="380"/>
    </location>
</feature>
<evidence type="ECO:0000256" key="1">
    <source>
        <dbReference type="ARBA" id="ARBA00022722"/>
    </source>
</evidence>
<evidence type="ECO:0000313" key="8">
    <source>
        <dbReference type="EMBL" id="MEP0867427.1"/>
    </source>
</evidence>
<evidence type="ECO:0000256" key="5">
    <source>
        <dbReference type="ARBA" id="ARBA00022801"/>
    </source>
</evidence>